<evidence type="ECO:0000313" key="1">
    <source>
        <dbReference type="EMBL" id="MDZ5493925.1"/>
    </source>
</evidence>
<proteinExistence type="predicted"/>
<evidence type="ECO:0000313" key="2">
    <source>
        <dbReference type="Proteomes" id="UP001290101"/>
    </source>
</evidence>
<organism evidence="1 2">
    <name type="scientific">Micromonospora sicca</name>
    <dbReference type="NCBI Taxonomy" id="2202420"/>
    <lineage>
        <taxon>Bacteria</taxon>
        <taxon>Bacillati</taxon>
        <taxon>Actinomycetota</taxon>
        <taxon>Actinomycetes</taxon>
        <taxon>Micromonosporales</taxon>
        <taxon>Micromonosporaceae</taxon>
        <taxon>Micromonospora</taxon>
    </lineage>
</organism>
<name>A0ABU5JMS7_9ACTN</name>
<reference evidence="1 2" key="1">
    <citation type="submission" date="2023-12" db="EMBL/GenBank/DDBJ databases">
        <title>Micromonospora sp. nov., isolated from Atacama Desert.</title>
        <authorList>
            <person name="Carro L."/>
            <person name="Golinska P."/>
            <person name="Klenk H.-P."/>
            <person name="Goodfellow M."/>
        </authorList>
    </citation>
    <scope>NUCLEOTIDE SEQUENCE [LARGE SCALE GENOMIC DNA]</scope>
    <source>
        <strain evidence="1 2">4G53</strain>
    </source>
</reference>
<dbReference type="RefSeq" id="WP_322443441.1">
    <property type="nucleotide sequence ID" value="NZ_JAXOTQ010000056.1"/>
</dbReference>
<keyword evidence="2" id="KW-1185">Reference proteome</keyword>
<sequence length="146" mass="15640">MVDIVGAMGSHLGAADSPHQQFRGSSSGLNGGDQGKWLTAVMYVTPVAVLVGWLKQSWYGKLSVIVDRFERHDIMEVKEGYAVKPGFLGDLERRNAKSMVGAIGGLNGTYPALTIVSRRGDLVFAFGPKDLGSVRQAYVAISDLIA</sequence>
<dbReference type="EMBL" id="JAXOTQ010000056">
    <property type="protein sequence ID" value="MDZ5493925.1"/>
    <property type="molecule type" value="Genomic_DNA"/>
</dbReference>
<comment type="caution">
    <text evidence="1">The sequence shown here is derived from an EMBL/GenBank/DDBJ whole genome shotgun (WGS) entry which is preliminary data.</text>
</comment>
<protein>
    <recommendedName>
        <fullName evidence="3">Bacterial Pleckstrin homology domain-containing protein</fullName>
    </recommendedName>
</protein>
<gene>
    <name evidence="1" type="ORF">U2F25_31455</name>
</gene>
<evidence type="ECO:0008006" key="3">
    <source>
        <dbReference type="Google" id="ProtNLM"/>
    </source>
</evidence>
<dbReference type="Proteomes" id="UP001290101">
    <property type="component" value="Unassembled WGS sequence"/>
</dbReference>
<accession>A0ABU5JMS7</accession>